<keyword evidence="10 14" id="KW-0573">Peptidoglycan synthesis</keyword>
<comment type="caution">
    <text evidence="18">The sequence shown here is derived from an EMBL/GenBank/DDBJ whole genome shotgun (WGS) entry which is preliminary data.</text>
</comment>
<evidence type="ECO:0000256" key="6">
    <source>
        <dbReference type="ARBA" id="ARBA00022618"/>
    </source>
</evidence>
<evidence type="ECO:0000256" key="1">
    <source>
        <dbReference type="ARBA" id="ARBA00004496"/>
    </source>
</evidence>
<dbReference type="GO" id="GO:0008360">
    <property type="term" value="P:regulation of cell shape"/>
    <property type="evidence" value="ECO:0007669"/>
    <property type="project" value="UniProtKB-KW"/>
</dbReference>
<evidence type="ECO:0000256" key="9">
    <source>
        <dbReference type="ARBA" id="ARBA00022960"/>
    </source>
</evidence>
<comment type="similarity">
    <text evidence="14">Belongs to the MurCDEF family.</text>
</comment>
<dbReference type="Gene3D" id="3.90.190.20">
    <property type="entry name" value="Mur ligase, C-terminal domain"/>
    <property type="match status" value="1"/>
</dbReference>
<dbReference type="NCBIfam" id="TIGR01082">
    <property type="entry name" value="murC"/>
    <property type="match status" value="1"/>
</dbReference>
<feature type="domain" description="Mur ligase central" evidence="17">
    <location>
        <begin position="131"/>
        <end position="314"/>
    </location>
</feature>
<evidence type="ECO:0000256" key="8">
    <source>
        <dbReference type="ARBA" id="ARBA00022840"/>
    </source>
</evidence>
<dbReference type="EMBL" id="BMNA01000009">
    <property type="protein sequence ID" value="GGM11594.1"/>
    <property type="molecule type" value="Genomic_DNA"/>
</dbReference>
<reference evidence="18" key="2">
    <citation type="submission" date="2020-09" db="EMBL/GenBank/DDBJ databases">
        <authorList>
            <person name="Sun Q."/>
            <person name="Zhou Y."/>
        </authorList>
    </citation>
    <scope>NUCLEOTIDE SEQUENCE</scope>
    <source>
        <strain evidence="18">CGMCC 4.7308</strain>
    </source>
</reference>
<evidence type="ECO:0000256" key="2">
    <source>
        <dbReference type="ARBA" id="ARBA00004752"/>
    </source>
</evidence>
<dbReference type="Gene3D" id="3.40.1190.10">
    <property type="entry name" value="Mur-like, catalytic domain"/>
    <property type="match status" value="1"/>
</dbReference>
<evidence type="ECO:0000259" key="16">
    <source>
        <dbReference type="Pfam" id="PF02875"/>
    </source>
</evidence>
<dbReference type="InterPro" id="IPR004101">
    <property type="entry name" value="Mur_ligase_C"/>
</dbReference>
<comment type="catalytic activity">
    <reaction evidence="13 14">
        <text>UDP-N-acetyl-alpha-D-muramate + L-alanine + ATP = UDP-N-acetyl-alpha-D-muramoyl-L-alanine + ADP + phosphate + H(+)</text>
        <dbReference type="Rhea" id="RHEA:23372"/>
        <dbReference type="ChEBI" id="CHEBI:15378"/>
        <dbReference type="ChEBI" id="CHEBI:30616"/>
        <dbReference type="ChEBI" id="CHEBI:43474"/>
        <dbReference type="ChEBI" id="CHEBI:57972"/>
        <dbReference type="ChEBI" id="CHEBI:70757"/>
        <dbReference type="ChEBI" id="CHEBI:83898"/>
        <dbReference type="ChEBI" id="CHEBI:456216"/>
        <dbReference type="EC" id="6.3.2.8"/>
    </reaction>
</comment>
<dbReference type="Proteomes" id="UP000655208">
    <property type="component" value="Unassembled WGS sequence"/>
</dbReference>
<evidence type="ECO:0000313" key="18">
    <source>
        <dbReference type="EMBL" id="GGM11594.1"/>
    </source>
</evidence>
<evidence type="ECO:0000256" key="10">
    <source>
        <dbReference type="ARBA" id="ARBA00022984"/>
    </source>
</evidence>
<dbReference type="InterPro" id="IPR005758">
    <property type="entry name" value="UDP-N-AcMur_Ala_ligase_MurC"/>
</dbReference>
<reference evidence="18" key="1">
    <citation type="journal article" date="2014" name="Int. J. Syst. Evol. Microbiol.">
        <title>Complete genome sequence of Corynebacterium casei LMG S-19264T (=DSM 44701T), isolated from a smear-ripened cheese.</title>
        <authorList>
            <consortium name="US DOE Joint Genome Institute (JGI-PGF)"/>
            <person name="Walter F."/>
            <person name="Albersmeier A."/>
            <person name="Kalinowski J."/>
            <person name="Ruckert C."/>
        </authorList>
    </citation>
    <scope>NUCLEOTIDE SEQUENCE</scope>
    <source>
        <strain evidence="18">CGMCC 4.7308</strain>
    </source>
</reference>
<evidence type="ECO:0000256" key="7">
    <source>
        <dbReference type="ARBA" id="ARBA00022741"/>
    </source>
</evidence>
<dbReference type="SUPFAM" id="SSF53244">
    <property type="entry name" value="MurD-like peptide ligases, peptide-binding domain"/>
    <property type="match status" value="1"/>
</dbReference>
<dbReference type="GO" id="GO:0005524">
    <property type="term" value="F:ATP binding"/>
    <property type="evidence" value="ECO:0007669"/>
    <property type="project" value="UniProtKB-UniRule"/>
</dbReference>
<dbReference type="InterPro" id="IPR050061">
    <property type="entry name" value="MurCDEF_pg_biosynth"/>
</dbReference>
<gene>
    <name evidence="14 18" type="primary">murC</name>
    <name evidence="18" type="ORF">GCM10011594_34390</name>
</gene>
<dbReference type="PANTHER" id="PTHR43445">
    <property type="entry name" value="UDP-N-ACETYLMURAMATE--L-ALANINE LIGASE-RELATED"/>
    <property type="match status" value="1"/>
</dbReference>
<evidence type="ECO:0000256" key="3">
    <source>
        <dbReference type="ARBA" id="ARBA00012211"/>
    </source>
</evidence>
<dbReference type="InterPro" id="IPR036615">
    <property type="entry name" value="Mur_ligase_C_dom_sf"/>
</dbReference>
<dbReference type="SUPFAM" id="SSF53623">
    <property type="entry name" value="MurD-like peptide ligases, catalytic domain"/>
    <property type="match status" value="1"/>
</dbReference>
<evidence type="ECO:0000256" key="11">
    <source>
        <dbReference type="ARBA" id="ARBA00023306"/>
    </source>
</evidence>
<evidence type="ECO:0000256" key="14">
    <source>
        <dbReference type="HAMAP-Rule" id="MF_00046"/>
    </source>
</evidence>
<sequence length="486" mass="49522">MTGAGGTAASTAVPVTHDGSSLARTHLVGVGGAGMSAIARILADRGLPVSGSDAKGSHVLTGLAHRGVRTAIGHDAAHLDLVPDGPTAVVVSTAIRADNPEVAEARRRRIPVVLRAEALAALMAGSRSVCVAGTHGKTSTTSMLTVALQRCGLDPSFAIGGELNESGSGAHQGTGDVFVAEADESDGSFLAFSPHGAVVTNLEPDHLDHHGTAEAYEAVFEQFTARIAPGGFLVACTDDPGVRALVERVGAGPGAPRIVRYGLSAGADVRIAGHTTVGHGSAAVVELPGGRSVRLTLSVPGEHMLVNATGALAAGVALGVDPEDMAAGLAGYTGVRRRFEFKGREAGITVYDDYAHHPTEVAAQLRAARAVLDGTDGAGRLVVVFQPHLYSRTTAFAAEFGRALGAADVVVVLDVYGAREDPRPGVTGELISSRVPGDADVHYLPSLASVPERVAGIARPGDLVITMGAGDVTMLGPQLLEVLARR</sequence>
<keyword evidence="5 14" id="KW-0436">Ligase</keyword>
<dbReference type="GO" id="GO:0009252">
    <property type="term" value="P:peptidoglycan biosynthetic process"/>
    <property type="evidence" value="ECO:0007669"/>
    <property type="project" value="UniProtKB-UniRule"/>
</dbReference>
<dbReference type="Pfam" id="PF08245">
    <property type="entry name" value="Mur_ligase_M"/>
    <property type="match status" value="1"/>
</dbReference>
<proteinExistence type="inferred from homology"/>
<dbReference type="Pfam" id="PF02875">
    <property type="entry name" value="Mur_ligase_C"/>
    <property type="match status" value="1"/>
</dbReference>
<comment type="pathway">
    <text evidence="2 14">Cell wall biogenesis; peptidoglycan biosynthesis.</text>
</comment>
<organism evidence="18 19">
    <name type="scientific">Nakamurella endophytica</name>
    <dbReference type="NCBI Taxonomy" id="1748367"/>
    <lineage>
        <taxon>Bacteria</taxon>
        <taxon>Bacillati</taxon>
        <taxon>Actinomycetota</taxon>
        <taxon>Actinomycetes</taxon>
        <taxon>Nakamurellales</taxon>
        <taxon>Nakamurellaceae</taxon>
        <taxon>Nakamurella</taxon>
    </lineage>
</organism>
<dbReference type="GO" id="GO:0071555">
    <property type="term" value="P:cell wall organization"/>
    <property type="evidence" value="ECO:0007669"/>
    <property type="project" value="UniProtKB-KW"/>
</dbReference>
<accession>A0A917T6X1</accession>
<evidence type="ECO:0000256" key="13">
    <source>
        <dbReference type="ARBA" id="ARBA00047833"/>
    </source>
</evidence>
<dbReference type="SUPFAM" id="SSF51984">
    <property type="entry name" value="MurCD N-terminal domain"/>
    <property type="match status" value="1"/>
</dbReference>
<evidence type="ECO:0000256" key="5">
    <source>
        <dbReference type="ARBA" id="ARBA00022598"/>
    </source>
</evidence>
<evidence type="ECO:0000259" key="17">
    <source>
        <dbReference type="Pfam" id="PF08245"/>
    </source>
</evidence>
<dbReference type="AlphaFoldDB" id="A0A917T6X1"/>
<name>A0A917T6X1_9ACTN</name>
<evidence type="ECO:0000256" key="12">
    <source>
        <dbReference type="ARBA" id="ARBA00023316"/>
    </source>
</evidence>
<feature type="domain" description="Mur ligase C-terminal" evidence="16">
    <location>
        <begin position="337"/>
        <end position="470"/>
    </location>
</feature>
<feature type="domain" description="Mur ligase N-terminal catalytic" evidence="15">
    <location>
        <begin position="25"/>
        <end position="126"/>
    </location>
</feature>
<keyword evidence="19" id="KW-1185">Reference proteome</keyword>
<dbReference type="InterPro" id="IPR000713">
    <property type="entry name" value="Mur_ligase_N"/>
</dbReference>
<dbReference type="InterPro" id="IPR013221">
    <property type="entry name" value="Mur_ligase_cen"/>
</dbReference>
<dbReference type="PANTHER" id="PTHR43445:SF3">
    <property type="entry name" value="UDP-N-ACETYLMURAMATE--L-ALANINE LIGASE"/>
    <property type="match status" value="1"/>
</dbReference>
<evidence type="ECO:0000313" key="19">
    <source>
        <dbReference type="Proteomes" id="UP000655208"/>
    </source>
</evidence>
<protein>
    <recommendedName>
        <fullName evidence="3 14">UDP-N-acetylmuramate--L-alanine ligase</fullName>
        <ecNumber evidence="3 14">6.3.2.8</ecNumber>
    </recommendedName>
    <alternativeName>
        <fullName evidence="14">UDP-N-acetylmuramoyl-L-alanine synthetase</fullName>
    </alternativeName>
</protein>
<keyword evidence="12 14" id="KW-0961">Cell wall biogenesis/degradation</keyword>
<comment type="function">
    <text evidence="14">Cell wall formation.</text>
</comment>
<keyword evidence="6 14" id="KW-0132">Cell division</keyword>
<keyword evidence="7 14" id="KW-0547">Nucleotide-binding</keyword>
<dbReference type="Gene3D" id="3.40.50.720">
    <property type="entry name" value="NAD(P)-binding Rossmann-like Domain"/>
    <property type="match status" value="1"/>
</dbReference>
<keyword evidence="11 14" id="KW-0131">Cell cycle</keyword>
<keyword evidence="4 14" id="KW-0963">Cytoplasm</keyword>
<dbReference type="HAMAP" id="MF_00046">
    <property type="entry name" value="MurC"/>
    <property type="match status" value="1"/>
</dbReference>
<dbReference type="GO" id="GO:0005737">
    <property type="term" value="C:cytoplasm"/>
    <property type="evidence" value="ECO:0007669"/>
    <property type="project" value="UniProtKB-SubCell"/>
</dbReference>
<evidence type="ECO:0000259" key="15">
    <source>
        <dbReference type="Pfam" id="PF01225"/>
    </source>
</evidence>
<feature type="binding site" evidence="14">
    <location>
        <begin position="133"/>
        <end position="139"/>
    </location>
    <ligand>
        <name>ATP</name>
        <dbReference type="ChEBI" id="CHEBI:30616"/>
    </ligand>
</feature>
<dbReference type="GO" id="GO:0051301">
    <property type="term" value="P:cell division"/>
    <property type="evidence" value="ECO:0007669"/>
    <property type="project" value="UniProtKB-KW"/>
</dbReference>
<dbReference type="GO" id="GO:0008763">
    <property type="term" value="F:UDP-N-acetylmuramate-L-alanine ligase activity"/>
    <property type="evidence" value="ECO:0007669"/>
    <property type="project" value="UniProtKB-UniRule"/>
</dbReference>
<dbReference type="EC" id="6.3.2.8" evidence="3 14"/>
<dbReference type="InterPro" id="IPR036565">
    <property type="entry name" value="Mur-like_cat_sf"/>
</dbReference>
<comment type="subcellular location">
    <subcellularLocation>
        <location evidence="1 14">Cytoplasm</location>
    </subcellularLocation>
</comment>
<keyword evidence="8 14" id="KW-0067">ATP-binding</keyword>
<dbReference type="Pfam" id="PF01225">
    <property type="entry name" value="Mur_ligase"/>
    <property type="match status" value="1"/>
</dbReference>
<keyword evidence="9 14" id="KW-0133">Cell shape</keyword>
<evidence type="ECO:0000256" key="4">
    <source>
        <dbReference type="ARBA" id="ARBA00022490"/>
    </source>
</evidence>